<evidence type="ECO:0000313" key="5">
    <source>
        <dbReference type="EMBL" id="EEZ76249.1"/>
    </source>
</evidence>
<comment type="subcellular location">
    <subcellularLocation>
        <location evidence="1">Cytoplasm</location>
    </subcellularLocation>
</comment>
<protein>
    <recommendedName>
        <fullName evidence="4">Nitroreductase domain-containing protein</fullName>
    </recommendedName>
</protein>
<accession>D0W8C1</accession>
<dbReference type="Proteomes" id="UP000003843">
    <property type="component" value="Unassembled WGS sequence"/>
</dbReference>
<dbReference type="InterPro" id="IPR029479">
    <property type="entry name" value="Nitroreductase"/>
</dbReference>
<dbReference type="FunFam" id="3.40.109.10:FF:000001">
    <property type="entry name" value="Nitroreductase family"/>
    <property type="match status" value="1"/>
</dbReference>
<keyword evidence="3" id="KW-0560">Oxidoreductase</keyword>
<name>D0W8C1_NEILA</name>
<dbReference type="CDD" id="cd02140">
    <property type="entry name" value="Frm2-like"/>
    <property type="match status" value="1"/>
</dbReference>
<dbReference type="GO" id="GO:0005737">
    <property type="term" value="C:cytoplasm"/>
    <property type="evidence" value="ECO:0007669"/>
    <property type="project" value="UniProtKB-SubCell"/>
</dbReference>
<evidence type="ECO:0000256" key="3">
    <source>
        <dbReference type="ARBA" id="ARBA00023002"/>
    </source>
</evidence>
<keyword evidence="2" id="KW-0963">Cytoplasm</keyword>
<proteinExistence type="predicted"/>
<evidence type="ECO:0000256" key="2">
    <source>
        <dbReference type="ARBA" id="ARBA00022490"/>
    </source>
</evidence>
<dbReference type="InterPro" id="IPR033877">
    <property type="entry name" value="Frm2/Hbn1"/>
</dbReference>
<dbReference type="GO" id="GO:0034599">
    <property type="term" value="P:cellular response to oxidative stress"/>
    <property type="evidence" value="ECO:0007669"/>
    <property type="project" value="InterPro"/>
</dbReference>
<dbReference type="SUPFAM" id="SSF55469">
    <property type="entry name" value="FMN-dependent nitroreductase-like"/>
    <property type="match status" value="1"/>
</dbReference>
<evidence type="ECO:0000313" key="6">
    <source>
        <dbReference type="Proteomes" id="UP000003843"/>
    </source>
</evidence>
<gene>
    <name evidence="5" type="ORF">NEILACOT_03774</name>
</gene>
<feature type="domain" description="Nitroreductase" evidence="4">
    <location>
        <begin position="18"/>
        <end position="185"/>
    </location>
</feature>
<dbReference type="InterPro" id="IPR000415">
    <property type="entry name" value="Nitroreductase-like"/>
</dbReference>
<sequence>MFLEGKEMSRQSLQQAAESRRSVYSLNKNLPVGKDEIVQIVEHAVLHTPSSFNSQSARVVVLFGEEHDKVWQFVEDALRAVVPADSFEPTAQKLKLFKAGAATILFYEDQNVVKGLQEQFPAYAANFPVWADQANAMVQYAVWTTLAAAGAGANLQHYNPLPDAAIAEAWNIPENWLLRAQMVVGGIGAPAGEKTFQPVAERLKVFGA</sequence>
<dbReference type="EMBL" id="ACEQ02000007">
    <property type="protein sequence ID" value="EEZ76249.1"/>
    <property type="molecule type" value="Genomic_DNA"/>
</dbReference>
<dbReference type="AlphaFoldDB" id="D0W8C1"/>
<dbReference type="Pfam" id="PF00881">
    <property type="entry name" value="Nitroreductase"/>
    <property type="match status" value="1"/>
</dbReference>
<evidence type="ECO:0000256" key="1">
    <source>
        <dbReference type="ARBA" id="ARBA00004496"/>
    </source>
</evidence>
<evidence type="ECO:0000259" key="4">
    <source>
        <dbReference type="Pfam" id="PF00881"/>
    </source>
</evidence>
<dbReference type="Gene3D" id="3.40.109.10">
    <property type="entry name" value="NADH Oxidase"/>
    <property type="match status" value="1"/>
</dbReference>
<dbReference type="GO" id="GO:0016491">
    <property type="term" value="F:oxidoreductase activity"/>
    <property type="evidence" value="ECO:0007669"/>
    <property type="project" value="UniProtKB-KW"/>
</dbReference>
<organism evidence="5 6">
    <name type="scientific">Neisseria lactamica ATCC 23970</name>
    <dbReference type="NCBI Taxonomy" id="546265"/>
    <lineage>
        <taxon>Bacteria</taxon>
        <taxon>Pseudomonadati</taxon>
        <taxon>Pseudomonadota</taxon>
        <taxon>Betaproteobacteria</taxon>
        <taxon>Neisseriales</taxon>
        <taxon>Neisseriaceae</taxon>
        <taxon>Neisseria</taxon>
    </lineage>
</organism>
<comment type="caution">
    <text evidence="5">The sequence shown here is derived from an EMBL/GenBank/DDBJ whole genome shotgun (WGS) entry which is preliminary data.</text>
</comment>
<dbReference type="PANTHER" id="PTHR43035:SF1">
    <property type="entry name" value="FATTY ACID REPRESSION MUTANT PROTEIN 2-RELATED"/>
    <property type="match status" value="1"/>
</dbReference>
<reference evidence="5 6" key="1">
    <citation type="submission" date="2009-10" db="EMBL/GenBank/DDBJ databases">
        <authorList>
            <person name="Weinstock G."/>
            <person name="Sodergren E."/>
            <person name="Clifton S."/>
            <person name="Fulton L."/>
            <person name="Fulton B."/>
            <person name="Courtney L."/>
            <person name="Fronick C."/>
            <person name="Harrison M."/>
            <person name="Strong C."/>
            <person name="Farmer C."/>
            <person name="Delahaunty K."/>
            <person name="Markovic C."/>
            <person name="Hall O."/>
            <person name="Minx P."/>
            <person name="Tomlinson C."/>
            <person name="Mitreva M."/>
            <person name="Nelson J."/>
            <person name="Hou S."/>
            <person name="Wollam A."/>
            <person name="Pepin K.H."/>
            <person name="Johnson M."/>
            <person name="Bhonagiri V."/>
            <person name="Nash W.E."/>
            <person name="Warren W."/>
            <person name="Chinwalla A."/>
            <person name="Mardis E.R."/>
            <person name="Wilson R.K."/>
        </authorList>
    </citation>
    <scope>NUCLEOTIDE SEQUENCE [LARGE SCALE GENOMIC DNA]</scope>
    <source>
        <strain evidence="5 6">ATCC 23970</strain>
    </source>
</reference>
<dbReference type="PANTHER" id="PTHR43035">
    <property type="entry name" value="FATTY ACID REPRESSION MUTANT PROTEIN 2-RELATED"/>
    <property type="match status" value="1"/>
</dbReference>